<accession>A0ACC2GGE9</accession>
<sequence length="847" mass="94616">MADFQSGPLYFFDQSKRQGRTRGSRVHEDHFFDLTNARAHSAGVKSVCTHIQDTEEVNTGDAHKWQTKACTTGQPDIPVNGVKNRSSSGERDPEAPARPADCPADVNPIDPYMHVAPHLLTELGALLVRFQGCEAEYIPYGLLNVLNYSHRDLTAGAVYTKPCWHLGVGRGSCDDGIPRRSRAGPNLEENIRPMTGKKKTKTKPSKLENGSEIHLASKLCKRASISHENKAQEPPTISFSISSKTCKEQGWTVQLKEPGCGEQEFQWTDLCQWIVERLKLARISMKQQTKEQAEKGMNKPPILRHYGEAKPLIKNQKKKMGGINDRTSFIYYISGQVAVCQSHSALPGGGFYTNVFSDQFNPVILASVTASGRGSVTHQLSGAVTGVWDQNGGQTSDPNGEITKKWTWPRPTDSALKDSIVIQVCDQISVRLLSGTCAVLIFRSQNEMVQLLLCPFSHQVLQEDTVQVRSSEMLQTALEGSKREEPFQGETGLAERELRRLQGRVFKILDNWLEFYRISTGIKCPDIKRMPDDPVRPRQKKVIQSSALASLNSTEGMSDSTMGLPVKDNTKLKLQTNLRHQPLSLPESVPLPGSTNKLSRTLTQKNQQEEEKEELLHFCLSGASKVHKNFQPELCPAQLRAFLTGEESQKPRLCRCSSRLMPALTDLEYDTFIQGQPPHGEQVLVVCVDTPLDNHTSTQPNADVLERLYQRRNRNRTMPCYQSQLDSFRLVRYELSAGKPSPDSHNTLLQQRYHVAPGMFLMYVRGQLLFADYIFRGNGCSVRDLQKQISKTRVLYRIGQSLHPDDMFSSQVKSPVSGDTACPQTAQKASGAGGHIHPETPVLLKKY</sequence>
<organism evidence="1 2">
    <name type="scientific">Dallia pectoralis</name>
    <name type="common">Alaska blackfish</name>
    <dbReference type="NCBI Taxonomy" id="75939"/>
    <lineage>
        <taxon>Eukaryota</taxon>
        <taxon>Metazoa</taxon>
        <taxon>Chordata</taxon>
        <taxon>Craniata</taxon>
        <taxon>Vertebrata</taxon>
        <taxon>Euteleostomi</taxon>
        <taxon>Actinopterygii</taxon>
        <taxon>Neopterygii</taxon>
        <taxon>Teleostei</taxon>
        <taxon>Protacanthopterygii</taxon>
        <taxon>Esociformes</taxon>
        <taxon>Umbridae</taxon>
        <taxon>Dallia</taxon>
    </lineage>
</organism>
<keyword evidence="2" id="KW-1185">Reference proteome</keyword>
<reference evidence="1" key="1">
    <citation type="submission" date="2021-05" db="EMBL/GenBank/DDBJ databases">
        <authorList>
            <person name="Pan Q."/>
            <person name="Jouanno E."/>
            <person name="Zahm M."/>
            <person name="Klopp C."/>
            <person name="Cabau C."/>
            <person name="Louis A."/>
            <person name="Berthelot C."/>
            <person name="Parey E."/>
            <person name="Roest Crollius H."/>
            <person name="Montfort J."/>
            <person name="Robinson-Rechavi M."/>
            <person name="Bouchez O."/>
            <person name="Lampietro C."/>
            <person name="Lopez Roques C."/>
            <person name="Donnadieu C."/>
            <person name="Postlethwait J."/>
            <person name="Bobe J."/>
            <person name="Dillon D."/>
            <person name="Chandos A."/>
            <person name="von Hippel F."/>
            <person name="Guiguen Y."/>
        </authorList>
    </citation>
    <scope>NUCLEOTIDE SEQUENCE</scope>
    <source>
        <strain evidence="1">YG-Jan2019</strain>
    </source>
</reference>
<evidence type="ECO:0000313" key="2">
    <source>
        <dbReference type="Proteomes" id="UP001157502"/>
    </source>
</evidence>
<evidence type="ECO:0000313" key="1">
    <source>
        <dbReference type="EMBL" id="KAJ8002632.1"/>
    </source>
</evidence>
<protein>
    <submittedName>
        <fullName evidence="1">Uncharacterized protein</fullName>
    </submittedName>
</protein>
<gene>
    <name evidence="1" type="ORF">DPEC_G00160900</name>
</gene>
<name>A0ACC2GGE9_DALPE</name>
<proteinExistence type="predicted"/>
<comment type="caution">
    <text evidence="1">The sequence shown here is derived from an EMBL/GenBank/DDBJ whole genome shotgun (WGS) entry which is preliminary data.</text>
</comment>
<dbReference type="Proteomes" id="UP001157502">
    <property type="component" value="Chromosome 13"/>
</dbReference>
<dbReference type="EMBL" id="CM055740">
    <property type="protein sequence ID" value="KAJ8002632.1"/>
    <property type="molecule type" value="Genomic_DNA"/>
</dbReference>